<dbReference type="Proteomes" id="UP000825935">
    <property type="component" value="Chromosome 5"/>
</dbReference>
<name>A0A8T2UND5_CERRI</name>
<proteinExistence type="predicted"/>
<dbReference type="EMBL" id="CM035410">
    <property type="protein sequence ID" value="KAH7437673.1"/>
    <property type="molecule type" value="Genomic_DNA"/>
</dbReference>
<dbReference type="InterPro" id="IPR036249">
    <property type="entry name" value="Thioredoxin-like_sf"/>
</dbReference>
<comment type="caution">
    <text evidence="3">The sequence shown here is derived from an EMBL/GenBank/DDBJ whole genome shotgun (WGS) entry which is preliminary data.</text>
</comment>
<evidence type="ECO:0000256" key="1">
    <source>
        <dbReference type="SAM" id="MobiDB-lite"/>
    </source>
</evidence>
<dbReference type="SUPFAM" id="SSF52833">
    <property type="entry name" value="Thioredoxin-like"/>
    <property type="match status" value="1"/>
</dbReference>
<feature type="domain" description="Glutaredoxin" evidence="2">
    <location>
        <begin position="404"/>
        <end position="469"/>
    </location>
</feature>
<dbReference type="AlphaFoldDB" id="A0A8T2UND5"/>
<evidence type="ECO:0000313" key="4">
    <source>
        <dbReference type="Proteomes" id="UP000825935"/>
    </source>
</evidence>
<gene>
    <name evidence="3" type="ORF">KP509_05G084000</name>
</gene>
<dbReference type="PROSITE" id="PS51354">
    <property type="entry name" value="GLUTAREDOXIN_2"/>
    <property type="match status" value="1"/>
</dbReference>
<dbReference type="InterPro" id="IPR002109">
    <property type="entry name" value="Glutaredoxin"/>
</dbReference>
<dbReference type="EMBL" id="CM035410">
    <property type="protein sequence ID" value="KAH7437671.1"/>
    <property type="molecule type" value="Genomic_DNA"/>
</dbReference>
<dbReference type="EMBL" id="CM035410">
    <property type="protein sequence ID" value="KAH7437672.1"/>
    <property type="molecule type" value="Genomic_DNA"/>
</dbReference>
<dbReference type="Gene3D" id="3.40.30.10">
    <property type="entry name" value="Glutaredoxin"/>
    <property type="match status" value="1"/>
</dbReference>
<protein>
    <recommendedName>
        <fullName evidence="2">Glutaredoxin domain-containing protein</fullName>
    </recommendedName>
</protein>
<reference evidence="3" key="1">
    <citation type="submission" date="2021-08" db="EMBL/GenBank/DDBJ databases">
        <title>WGS assembly of Ceratopteris richardii.</title>
        <authorList>
            <person name="Marchant D.B."/>
            <person name="Chen G."/>
            <person name="Jenkins J."/>
            <person name="Shu S."/>
            <person name="Leebens-Mack J."/>
            <person name="Grimwood J."/>
            <person name="Schmutz J."/>
            <person name="Soltis P."/>
            <person name="Soltis D."/>
            <person name="Chen Z.-H."/>
        </authorList>
    </citation>
    <scope>NUCLEOTIDE SEQUENCE</scope>
    <source>
        <strain evidence="3">Whitten #5841</strain>
        <tissue evidence="3">Leaf</tissue>
    </source>
</reference>
<dbReference type="Pfam" id="PF23733">
    <property type="entry name" value="GRXCR1-2_C"/>
    <property type="match status" value="1"/>
</dbReference>
<feature type="region of interest" description="Disordered" evidence="1">
    <location>
        <begin position="298"/>
        <end position="326"/>
    </location>
</feature>
<evidence type="ECO:0000259" key="2">
    <source>
        <dbReference type="Pfam" id="PF00462"/>
    </source>
</evidence>
<evidence type="ECO:0000313" key="3">
    <source>
        <dbReference type="EMBL" id="KAH7437671.1"/>
    </source>
</evidence>
<keyword evidence="4" id="KW-1185">Reference proteome</keyword>
<dbReference type="CDD" id="cd03031">
    <property type="entry name" value="GRX_GRX_like"/>
    <property type="match status" value="1"/>
</dbReference>
<organism evidence="3 4">
    <name type="scientific">Ceratopteris richardii</name>
    <name type="common">Triangle waterfern</name>
    <dbReference type="NCBI Taxonomy" id="49495"/>
    <lineage>
        <taxon>Eukaryota</taxon>
        <taxon>Viridiplantae</taxon>
        <taxon>Streptophyta</taxon>
        <taxon>Embryophyta</taxon>
        <taxon>Tracheophyta</taxon>
        <taxon>Polypodiopsida</taxon>
        <taxon>Polypodiidae</taxon>
        <taxon>Polypodiales</taxon>
        <taxon>Pteridineae</taxon>
        <taxon>Pteridaceae</taxon>
        <taxon>Parkerioideae</taxon>
        <taxon>Ceratopteris</taxon>
    </lineage>
</organism>
<sequence length="544" mass="61244">MGTSSSKQRSKQNERDPVLHCAHMPLTRDRVRCLENGINVPWKPTIPELIGSGIFCNNRFGMQSIPRPVCEEDRLPLELKPDHITGTRVFRNDFKKSLRRSVLVQPTIEFDPHRRSCLVHKGSKVPLGEVPRAKIISRKLDSVLEFLPHKDTVMFRSAGLRSLLNPVLLPSHGFASQTRYLNDPNRTLSPRSLDAESTIAGSPKSNTLHVRSSSFDGLSINKNLKTSAELGNEKIGYHIRSSGIPSSLSQGSIKLDSLPTVGIPGTSDTSPLFDPLLLASFEKALDNDHQTFEILDQSDESQQNSDSNMDDDSFTASESESGSDVEYSHSIQADIYKNKELDTISLHGLNISINSPIVSPNALLRRNLSFSRVLSLKHDENWSGKEYLSRFQILCPPGGEKKVVLYFTTLRAVRRTFENSYMIRTILQRLRIHADERDVWMHSKFRKELTETMGSILPVPRLFILGRYIGGAEEVEQLHEEGILEKMLEGLATCERKECQFCADVRFIPCTTCWGSCKLFSDGDLMERCPDCNENGLMMCPYCD</sequence>
<dbReference type="PANTHER" id="PTHR45669">
    <property type="entry name" value="GLUTAREDOXIN DOMAIN-CONTAINING CYSTEINE-RICH PROTEIN CG12206-RELATED"/>
    <property type="match status" value="1"/>
</dbReference>
<accession>A0A8T2UND5</accession>
<dbReference type="PANTHER" id="PTHR45669:SF7">
    <property type="entry name" value="F1N19.7"/>
    <property type="match status" value="1"/>
</dbReference>
<dbReference type="Pfam" id="PF00462">
    <property type="entry name" value="Glutaredoxin"/>
    <property type="match status" value="1"/>
</dbReference>
<dbReference type="OrthoDB" id="423313at2759"/>